<proteinExistence type="predicted"/>
<feature type="region of interest" description="Disordered" evidence="1">
    <location>
        <begin position="51"/>
        <end position="146"/>
    </location>
</feature>
<dbReference type="AlphaFoldDB" id="D5ZXL6"/>
<evidence type="ECO:0000313" key="3">
    <source>
        <dbReference type="EMBL" id="EFE67149.2"/>
    </source>
</evidence>
<feature type="compositionally biased region" description="Low complexity" evidence="1">
    <location>
        <begin position="123"/>
        <end position="136"/>
    </location>
</feature>
<dbReference type="EMBL" id="DS999641">
    <property type="protein sequence ID" value="EFE67149.2"/>
    <property type="molecule type" value="Genomic_DNA"/>
</dbReference>
<keyword evidence="2" id="KW-0732">Signal</keyword>
<dbReference type="Proteomes" id="UP000003824">
    <property type="component" value="Unassembled WGS sequence"/>
</dbReference>
<sequence length="146" mass="14720">MSGVLLRPVCTAAVAAGAVLAPVLATAVPEPGGPGDRSVAGLLTCLQTLYREAEKTPRSTTPPRSGWRSSAPRVQAPRPGARVKVSPVAANPVLGAVRPDPDGEPLRRYVPPELPEEATEGSDAGYAGTAAPAADPVGRSTGPTAP</sequence>
<reference evidence="4" key="1">
    <citation type="submission" date="2008-12" db="EMBL/GenBank/DDBJ databases">
        <title>Annotation of Streptomyces ghanaensis ATCC 14672.</title>
        <authorList>
            <consortium name="The Broad Institute Genome Sequencing Platform"/>
            <consortium name="Broad Institute Microbial Sequencing Center"/>
            <person name="Fischbach M."/>
            <person name="Ward D."/>
            <person name="Young S."/>
            <person name="Kodira C.D."/>
            <person name="Zeng Q."/>
            <person name="Koehrsen M."/>
            <person name="Godfrey P."/>
            <person name="Alvarado L."/>
            <person name="Berlin A.M."/>
            <person name="Borenstein D."/>
            <person name="Chen Z."/>
            <person name="Engels R."/>
            <person name="Freedman E."/>
            <person name="Gellesch M."/>
            <person name="Goldberg J."/>
            <person name="Griggs A."/>
            <person name="Gujja S."/>
            <person name="Heiman D.I."/>
            <person name="Hepburn T.A."/>
            <person name="Howarth C."/>
            <person name="Jen D."/>
            <person name="Larson L."/>
            <person name="Lewis B."/>
            <person name="Mehta T."/>
            <person name="Park D."/>
            <person name="Pearson M."/>
            <person name="Roberts A."/>
            <person name="Saif S."/>
            <person name="Shea T.D."/>
            <person name="Shenoy N."/>
            <person name="Sisk P."/>
            <person name="Stolte C."/>
            <person name="Sykes S.N."/>
            <person name="Walk T."/>
            <person name="White J."/>
            <person name="Yandava C."/>
            <person name="Straight P."/>
            <person name="Clardy J."/>
            <person name="Hung D."/>
            <person name="Kolter R."/>
            <person name="Mekalanos J."/>
            <person name="Walker S."/>
            <person name="Walsh C.T."/>
            <person name="Wieland B.L.C."/>
            <person name="Ilzarbe M."/>
            <person name="Galagan J."/>
            <person name="Nusbaum C."/>
            <person name="Birren B."/>
        </authorList>
    </citation>
    <scope>NUCLEOTIDE SEQUENCE [LARGE SCALE GENOMIC DNA]</scope>
    <source>
        <strain evidence="4">ATCC 14672 / DSM 40746 / JCM 4963 / KCTC 9882 / NRRL B-12104 / FH 1290</strain>
    </source>
</reference>
<gene>
    <name evidence="3" type="ORF">SSFG_02398</name>
</gene>
<feature type="signal peptide" evidence="2">
    <location>
        <begin position="1"/>
        <end position="27"/>
    </location>
</feature>
<evidence type="ECO:0000256" key="1">
    <source>
        <dbReference type="SAM" id="MobiDB-lite"/>
    </source>
</evidence>
<evidence type="ECO:0000313" key="4">
    <source>
        <dbReference type="Proteomes" id="UP000003824"/>
    </source>
</evidence>
<name>D5ZXL6_STRV1</name>
<feature type="chain" id="PRO_5003080306" evidence="2">
    <location>
        <begin position="28"/>
        <end position="146"/>
    </location>
</feature>
<dbReference type="eggNOG" id="ENOG5030U8E">
    <property type="taxonomic scope" value="Bacteria"/>
</dbReference>
<evidence type="ECO:0000256" key="2">
    <source>
        <dbReference type="SAM" id="SignalP"/>
    </source>
</evidence>
<accession>D5ZXL6</accession>
<protein>
    <submittedName>
        <fullName evidence="3">Predicted protein</fullName>
    </submittedName>
</protein>
<organism evidence="3 4">
    <name type="scientific">Streptomyces viridosporus (strain ATCC 14672 / DSM 40746 / JCM 4963 / KCTC 9882 / NRRL B-12104 / FH 1290)</name>
    <name type="common">Streptomyces ghanaensis</name>
    <dbReference type="NCBI Taxonomy" id="566461"/>
    <lineage>
        <taxon>Bacteria</taxon>
        <taxon>Bacillati</taxon>
        <taxon>Actinomycetota</taxon>
        <taxon>Actinomycetes</taxon>
        <taxon>Kitasatosporales</taxon>
        <taxon>Streptomycetaceae</taxon>
        <taxon>Streptomyces</taxon>
    </lineage>
</organism>